<comment type="caution">
    <text evidence="2">The sequence shown here is derived from an EMBL/GenBank/DDBJ whole genome shotgun (WGS) entry which is preliminary data.</text>
</comment>
<evidence type="ECO:0000256" key="1">
    <source>
        <dbReference type="SAM" id="MobiDB-lite"/>
    </source>
</evidence>
<proteinExistence type="predicted"/>
<evidence type="ECO:0000313" key="3">
    <source>
        <dbReference type="Proteomes" id="UP000789595"/>
    </source>
</evidence>
<feature type="compositionally biased region" description="Acidic residues" evidence="1">
    <location>
        <begin position="34"/>
        <end position="52"/>
    </location>
</feature>
<dbReference type="AlphaFoldDB" id="A0A8J2WZ25"/>
<sequence>MVSFLCCKAAPDEDAPSTPKKKKSAVAPRQPSPEEPEETVVETKEEPEDEGPQDGGGLSCGGGPDEPCRRRAWAGILPHQRALLCPLHAPAPPLEQIPEEALEILKDGIETDMPLRCAQALQFHLKDITACPYAICDIRRYGDKGEVIGTEWRTLRGRYKWGLRDGEVGEDAAMVTTLFAHATRRNAAKCCGYLAILEGHQANAGPGRDMNDEGFAPPPPFWPKGGVGGHKWRPYDMRPHEDPLDAATRPLVAAPPEPPDESEEVTVPFNDWHAFRDEARLKALKNEKYTIDGKLIK</sequence>
<protein>
    <submittedName>
        <fullName evidence="2">Uncharacterized protein</fullName>
    </submittedName>
</protein>
<keyword evidence="3" id="KW-1185">Reference proteome</keyword>
<evidence type="ECO:0000313" key="2">
    <source>
        <dbReference type="EMBL" id="CAH0371800.1"/>
    </source>
</evidence>
<dbReference type="Proteomes" id="UP000789595">
    <property type="component" value="Unassembled WGS sequence"/>
</dbReference>
<reference evidence="2" key="1">
    <citation type="submission" date="2021-11" db="EMBL/GenBank/DDBJ databases">
        <authorList>
            <consortium name="Genoscope - CEA"/>
            <person name="William W."/>
        </authorList>
    </citation>
    <scope>NUCLEOTIDE SEQUENCE</scope>
</reference>
<accession>A0A8J2WZ25</accession>
<feature type="region of interest" description="Disordered" evidence="1">
    <location>
        <begin position="249"/>
        <end position="269"/>
    </location>
</feature>
<organism evidence="2 3">
    <name type="scientific">Pelagomonas calceolata</name>
    <dbReference type="NCBI Taxonomy" id="35677"/>
    <lineage>
        <taxon>Eukaryota</taxon>
        <taxon>Sar</taxon>
        <taxon>Stramenopiles</taxon>
        <taxon>Ochrophyta</taxon>
        <taxon>Pelagophyceae</taxon>
        <taxon>Pelagomonadales</taxon>
        <taxon>Pelagomonadaceae</taxon>
        <taxon>Pelagomonas</taxon>
    </lineage>
</organism>
<feature type="compositionally biased region" description="Gly residues" evidence="1">
    <location>
        <begin position="53"/>
        <end position="64"/>
    </location>
</feature>
<feature type="region of interest" description="Disordered" evidence="1">
    <location>
        <begin position="1"/>
        <end position="64"/>
    </location>
</feature>
<name>A0A8J2WZ25_9STRA</name>
<gene>
    <name evidence="2" type="ORF">PECAL_3P17540</name>
</gene>
<dbReference type="EMBL" id="CAKKNE010000003">
    <property type="protein sequence ID" value="CAH0371800.1"/>
    <property type="molecule type" value="Genomic_DNA"/>
</dbReference>